<dbReference type="VEuPathDB" id="PlasmoDB:PVX_042690"/>
<evidence type="ECO:0000313" key="2">
    <source>
        <dbReference type="EMBL" id="SCA83375.1"/>
    </source>
</evidence>
<accession>A0A1G4EA14</accession>
<feature type="transmembrane region" description="Helical" evidence="1">
    <location>
        <begin position="242"/>
        <end position="265"/>
    </location>
</feature>
<evidence type="ECO:0000256" key="1">
    <source>
        <dbReference type="SAM" id="Phobius"/>
    </source>
</evidence>
<dbReference type="VEuPathDB" id="PlasmoDB:PVPAM_000019000"/>
<keyword evidence="1" id="KW-0812">Transmembrane</keyword>
<dbReference type="Pfam" id="PF05795">
    <property type="entry name" value="Plasmodium_Vir"/>
    <property type="match status" value="1"/>
</dbReference>
<dbReference type="EMBL" id="FLYH01000014">
    <property type="protein sequence ID" value="SCA83375.1"/>
    <property type="molecule type" value="Genomic_DNA"/>
</dbReference>
<gene>
    <name evidence="2" type="ORF">PVT01_000016200</name>
</gene>
<keyword evidence="1" id="KW-0472">Membrane</keyword>
<sequence length="316" mass="36825">MTNEKQKTEKVYDFFEEIGRYIIDGKSIEDTIPTGESSSDCDTFSEYWGSRSGNKVMAKYICDHLVSLYNYLSNKKAEYINDSNYQKDFAFLNYWINWKIYGDFNENISAKNFYDNVESHALHNLQYYLTNTLIHDIDKDDLNKMNKLYNLYEKYSKLNAVIDNKLYLDKESFLSLSIACCTDYNYISYLCNDSNENNNSIFCQKLKTFQTKYEQLHNNVGQKKPDFSDSLIKLSECPNNKIISTAVTVTVVGLIPLIGVLYKFTPMGQVLRSKMGILNNDISNNDEEMINMTLMKQENEPLKFQQGTYNIKYQSL</sequence>
<proteinExistence type="predicted"/>
<dbReference type="VEuPathDB" id="PlasmoDB:PVP01_0400200"/>
<dbReference type="InterPro" id="IPR008780">
    <property type="entry name" value="Plasmodium_Vir"/>
</dbReference>
<dbReference type="VEuPathDB" id="PlasmoDB:PVW1_140082100"/>
<dbReference type="Proteomes" id="UP000196402">
    <property type="component" value="Unassembled WGS sequence"/>
</dbReference>
<reference evidence="2 3" key="1">
    <citation type="submission" date="2016-07" db="EMBL/GenBank/DDBJ databases">
        <authorList>
            <consortium name="Pathogen Informatics"/>
        </authorList>
    </citation>
    <scope>NUCLEOTIDE SEQUENCE [LARGE SCALE GENOMIC DNA]</scope>
</reference>
<keyword evidence="1" id="KW-1133">Transmembrane helix</keyword>
<protein>
    <submittedName>
        <fullName evidence="2">Vir protein, putative</fullName>
    </submittedName>
</protein>
<dbReference type="AlphaFoldDB" id="A0A1G4EA14"/>
<name>A0A1G4EA14_PLAVI</name>
<evidence type="ECO:0000313" key="3">
    <source>
        <dbReference type="Proteomes" id="UP000196402"/>
    </source>
</evidence>
<organism evidence="2 3">
    <name type="scientific">Plasmodium vivax</name>
    <name type="common">malaria parasite P. vivax</name>
    <dbReference type="NCBI Taxonomy" id="5855"/>
    <lineage>
        <taxon>Eukaryota</taxon>
        <taxon>Sar</taxon>
        <taxon>Alveolata</taxon>
        <taxon>Apicomplexa</taxon>
        <taxon>Aconoidasida</taxon>
        <taxon>Haemosporida</taxon>
        <taxon>Plasmodiidae</taxon>
        <taxon>Plasmodium</taxon>
        <taxon>Plasmodium (Plasmodium)</taxon>
    </lineage>
</organism>